<evidence type="ECO:0000256" key="2">
    <source>
        <dbReference type="ARBA" id="ARBA00022692"/>
    </source>
</evidence>
<dbReference type="Gene3D" id="1.20.1560.10">
    <property type="entry name" value="ABC transporter type 1, transmembrane domain"/>
    <property type="match status" value="1"/>
</dbReference>
<feature type="transmembrane region" description="Helical" evidence="8">
    <location>
        <begin position="181"/>
        <end position="200"/>
    </location>
</feature>
<feature type="transmembrane region" description="Helical" evidence="8">
    <location>
        <begin position="151"/>
        <end position="175"/>
    </location>
</feature>
<dbReference type="CDD" id="cd03228">
    <property type="entry name" value="ABCC_MRP_Like"/>
    <property type="match status" value="1"/>
</dbReference>
<feature type="domain" description="ABC transmembrane type-1" evidence="10">
    <location>
        <begin position="44"/>
        <end position="323"/>
    </location>
</feature>
<feature type="transmembrane region" description="Helical" evidence="8">
    <location>
        <begin position="40"/>
        <end position="62"/>
    </location>
</feature>
<dbReference type="PROSITE" id="PS50929">
    <property type="entry name" value="ABC_TM1F"/>
    <property type="match status" value="1"/>
</dbReference>
<dbReference type="PANTHER" id="PTHR24221:SF248">
    <property type="entry name" value="ABC TRANSPORTER TRANSMEMBRANE REGION"/>
    <property type="match status" value="1"/>
</dbReference>
<keyword evidence="3" id="KW-0547">Nucleotide-binding</keyword>
<dbReference type="PROSITE" id="PS50893">
    <property type="entry name" value="ABC_TRANSPORTER_2"/>
    <property type="match status" value="1"/>
</dbReference>
<keyword evidence="6 8" id="KW-0472">Membrane</keyword>
<organism evidence="11 12">
    <name type="scientific">Rhodospira trueperi</name>
    <dbReference type="NCBI Taxonomy" id="69960"/>
    <lineage>
        <taxon>Bacteria</taxon>
        <taxon>Pseudomonadati</taxon>
        <taxon>Pseudomonadota</taxon>
        <taxon>Alphaproteobacteria</taxon>
        <taxon>Rhodospirillales</taxon>
        <taxon>Rhodospirillaceae</taxon>
        <taxon>Rhodospira</taxon>
    </lineage>
</organism>
<keyword evidence="5 8" id="KW-1133">Transmembrane helix</keyword>
<evidence type="ECO:0000313" key="11">
    <source>
        <dbReference type="EMBL" id="SDE98422.1"/>
    </source>
</evidence>
<evidence type="ECO:0000313" key="12">
    <source>
        <dbReference type="Proteomes" id="UP000199412"/>
    </source>
</evidence>
<evidence type="ECO:0000259" key="10">
    <source>
        <dbReference type="PROSITE" id="PS50929"/>
    </source>
</evidence>
<feature type="domain" description="ABC transporter" evidence="9">
    <location>
        <begin position="355"/>
        <end position="590"/>
    </location>
</feature>
<feature type="compositionally biased region" description="Low complexity" evidence="7">
    <location>
        <begin position="1"/>
        <end position="20"/>
    </location>
</feature>
<accession>A0A1G7HD81</accession>
<dbReference type="CDD" id="cd18566">
    <property type="entry name" value="ABC_6TM_PrtD_LapB_HlyB_like"/>
    <property type="match status" value="1"/>
</dbReference>
<sequence>MEAQQTTTAAPPARPRQQPASRGHRRRRDKPRHYSTLGQVLPELVVISLFMNLLTLMLPLVLLQVYDRIIPNEALSTFALLVFGIGGALVLEALLKLGRSYMTGWVGARFEHNTGVAALRRLLEAPVQDFEREGSGVHLERLGALSSVKDFYAGQALLSLLDLPFALIYLGVIWLLGGWLVLVPLGLLAVFAILAVALGGRLRDAIARRMAVDDRRVNFIIEVLGGAHTLKAMAMEAQMMRRYERLQESSGAANQEVTRASATAMGLGTFFSQAAMAATVGAGSAIVVAEGMSVGALAACTLLAGRSLQPIQRALGVWTRFQTVRLARRRLHAVFEMEPESEPGLPEPEAVEGRLELRDVAFGFAEGGPPLLRDLNIVVPPGECVGISGDNGSGKTTLLALMSGALKPATGQILLDGVPLDTYDPHRLKRHIAYLPQLGELFRGSILDNITMFDARKGEAAVVQAEALGLGPIIASLPMGYDTIVGDSAGETLPRGIRQRIAVARALLPRPRVVLFDEANTGIDSAGDADMRAVLEALKGECTLVLVTHRPSLLRMADQVYDLGAGTLTPRPAGTGGPVPVRSVEGGTAS</sequence>
<proteinExistence type="predicted"/>
<feature type="region of interest" description="Disordered" evidence="7">
    <location>
        <begin position="1"/>
        <end position="32"/>
    </location>
</feature>
<dbReference type="InterPro" id="IPR003593">
    <property type="entry name" value="AAA+_ATPase"/>
</dbReference>
<dbReference type="AlphaFoldDB" id="A0A1G7HD81"/>
<name>A0A1G7HD81_9PROT</name>
<dbReference type="InterPro" id="IPR003439">
    <property type="entry name" value="ABC_transporter-like_ATP-bd"/>
</dbReference>
<dbReference type="GO" id="GO:0016887">
    <property type="term" value="F:ATP hydrolysis activity"/>
    <property type="evidence" value="ECO:0007669"/>
    <property type="project" value="InterPro"/>
</dbReference>
<dbReference type="InterPro" id="IPR027417">
    <property type="entry name" value="P-loop_NTPase"/>
</dbReference>
<evidence type="ECO:0000256" key="4">
    <source>
        <dbReference type="ARBA" id="ARBA00022840"/>
    </source>
</evidence>
<dbReference type="Pfam" id="PF00005">
    <property type="entry name" value="ABC_tran"/>
    <property type="match status" value="1"/>
</dbReference>
<dbReference type="SUPFAM" id="SSF52540">
    <property type="entry name" value="P-loop containing nucleoside triphosphate hydrolases"/>
    <property type="match status" value="1"/>
</dbReference>
<dbReference type="GO" id="GO:0005886">
    <property type="term" value="C:plasma membrane"/>
    <property type="evidence" value="ECO:0007669"/>
    <property type="project" value="UniProtKB-SubCell"/>
</dbReference>
<dbReference type="InterPro" id="IPR036640">
    <property type="entry name" value="ABC1_TM_sf"/>
</dbReference>
<dbReference type="Gene3D" id="3.40.50.300">
    <property type="entry name" value="P-loop containing nucleotide triphosphate hydrolases"/>
    <property type="match status" value="1"/>
</dbReference>
<feature type="region of interest" description="Disordered" evidence="7">
    <location>
        <begin position="568"/>
        <end position="590"/>
    </location>
</feature>
<keyword evidence="4 11" id="KW-0067">ATP-binding</keyword>
<dbReference type="SUPFAM" id="SSF90123">
    <property type="entry name" value="ABC transporter transmembrane region"/>
    <property type="match status" value="1"/>
</dbReference>
<protein>
    <submittedName>
        <fullName evidence="11">ATP-binding cassette, subfamily C, LapB</fullName>
    </submittedName>
</protein>
<dbReference type="RefSeq" id="WP_176793867.1">
    <property type="nucleotide sequence ID" value="NZ_FNAP01000020.1"/>
</dbReference>
<dbReference type="InterPro" id="IPR011527">
    <property type="entry name" value="ABC1_TM_dom"/>
</dbReference>
<evidence type="ECO:0000259" key="9">
    <source>
        <dbReference type="PROSITE" id="PS50893"/>
    </source>
</evidence>
<evidence type="ECO:0000256" key="3">
    <source>
        <dbReference type="ARBA" id="ARBA00022741"/>
    </source>
</evidence>
<comment type="subcellular location">
    <subcellularLocation>
        <location evidence="1">Cell membrane</location>
        <topology evidence="1">Multi-pass membrane protein</topology>
    </subcellularLocation>
</comment>
<dbReference type="InterPro" id="IPR039421">
    <property type="entry name" value="Type_1_exporter"/>
</dbReference>
<dbReference type="EMBL" id="FNAP01000020">
    <property type="protein sequence ID" value="SDE98422.1"/>
    <property type="molecule type" value="Genomic_DNA"/>
</dbReference>
<gene>
    <name evidence="11" type="ORF">SAMN05421720_1207</name>
</gene>
<feature type="compositionally biased region" description="Basic residues" evidence="7">
    <location>
        <begin position="22"/>
        <end position="32"/>
    </location>
</feature>
<keyword evidence="12" id="KW-1185">Reference proteome</keyword>
<dbReference type="Proteomes" id="UP000199412">
    <property type="component" value="Unassembled WGS sequence"/>
</dbReference>
<evidence type="ECO:0000256" key="8">
    <source>
        <dbReference type="SAM" id="Phobius"/>
    </source>
</evidence>
<dbReference type="SMART" id="SM00382">
    <property type="entry name" value="AAA"/>
    <property type="match status" value="1"/>
</dbReference>
<dbReference type="STRING" id="69960.SAMN05421720_1207"/>
<dbReference type="Pfam" id="PF00664">
    <property type="entry name" value="ABC_membrane"/>
    <property type="match status" value="1"/>
</dbReference>
<evidence type="ECO:0000256" key="1">
    <source>
        <dbReference type="ARBA" id="ARBA00004651"/>
    </source>
</evidence>
<reference evidence="11 12" key="1">
    <citation type="submission" date="2016-10" db="EMBL/GenBank/DDBJ databases">
        <authorList>
            <person name="de Groot N.N."/>
        </authorList>
    </citation>
    <scope>NUCLEOTIDE SEQUENCE [LARGE SCALE GENOMIC DNA]</scope>
    <source>
        <strain evidence="11 12">ATCC 700224</strain>
    </source>
</reference>
<dbReference type="GO" id="GO:0034040">
    <property type="term" value="F:ATPase-coupled lipid transmembrane transporter activity"/>
    <property type="evidence" value="ECO:0007669"/>
    <property type="project" value="TreeGrafter"/>
</dbReference>
<evidence type="ECO:0000256" key="5">
    <source>
        <dbReference type="ARBA" id="ARBA00022989"/>
    </source>
</evidence>
<evidence type="ECO:0000256" key="7">
    <source>
        <dbReference type="SAM" id="MobiDB-lite"/>
    </source>
</evidence>
<keyword evidence="2 8" id="KW-0812">Transmembrane</keyword>
<feature type="transmembrane region" description="Helical" evidence="8">
    <location>
        <begin position="74"/>
        <end position="95"/>
    </location>
</feature>
<evidence type="ECO:0000256" key="6">
    <source>
        <dbReference type="ARBA" id="ARBA00023136"/>
    </source>
</evidence>
<dbReference type="GO" id="GO:0140359">
    <property type="term" value="F:ABC-type transporter activity"/>
    <property type="evidence" value="ECO:0007669"/>
    <property type="project" value="InterPro"/>
</dbReference>
<dbReference type="PANTHER" id="PTHR24221">
    <property type="entry name" value="ATP-BINDING CASSETTE SUB-FAMILY B"/>
    <property type="match status" value="1"/>
</dbReference>
<dbReference type="GO" id="GO:0005524">
    <property type="term" value="F:ATP binding"/>
    <property type="evidence" value="ECO:0007669"/>
    <property type="project" value="UniProtKB-KW"/>
</dbReference>